<dbReference type="OrthoDB" id="1069523at2759"/>
<name>A0A5N6TTZ3_ASPAV</name>
<gene>
    <name evidence="6" type="ORF">BDV25DRAFT_140663</name>
</gene>
<dbReference type="AlphaFoldDB" id="A0A5N6TTZ3"/>
<dbReference type="GO" id="GO:0046872">
    <property type="term" value="F:metal ion binding"/>
    <property type="evidence" value="ECO:0007669"/>
    <property type="project" value="UniProtKB-KW"/>
</dbReference>
<proteinExistence type="inferred from homology"/>
<sequence>MVDVEKEGKVKHPYFSGNYAPIYTFQQAHPCEFEGTIPAEFVGGQYVRNGSNALQDDAHSDLHWFDGDGMLSGVFFKRISNSSGVRPMYSNRYILTDVHCATAQNPLISPITASVTTLLKPVVPQLRLALGLIRTLAVIFASIMNLIARPIRRISTANTNLIYHDGRVLATNDVGPPMRVYLPSLQTVGWFQGNRAEGEPQTDIDGSHFGGPSVEGFCKEMTTAHPHIDHQTGELLLFHSTFIFPFVHYSIVAPGWSAKHAPYLNQPVPGFTSGKLLHDFGVSHKHTVMIDPPLALHPSNISHNRPVISYDPHGQTRFGVFPRYCPAQIQWYETDPCCVLHTVNTWDEAVPWGTRVNLLVCRMNNAAPLYHMGNLDAPPQASSPAPECRLYYYQFPADGPKQITQQWALSAIPFEFPHIPHHLEMTPARFVYGCSMTQGNFAAVQKSSVKIDCLVKIDVQRLLDQAEILSPAQVTGCVDKRSINEILATNDKDDPIQVFALPYGWYAQECSFVPRIDGTSEDDGWLVTYVFDESQLDVNGDAPATARSELWIIDARNMRDVTAKVVLPQRVPYGMHGDWFSEEQILSQREVNDFRSLD</sequence>
<evidence type="ECO:0000256" key="5">
    <source>
        <dbReference type="PIRSR" id="PIRSR604294-1"/>
    </source>
</evidence>
<feature type="binding site" evidence="5">
    <location>
        <position position="225"/>
    </location>
    <ligand>
        <name>Fe cation</name>
        <dbReference type="ChEBI" id="CHEBI:24875"/>
        <note>catalytic</note>
    </ligand>
</feature>
<keyword evidence="4 5" id="KW-0408">Iron</keyword>
<keyword evidence="2 5" id="KW-0479">Metal-binding</keyword>
<accession>A0A5N6TTZ3</accession>
<dbReference type="Pfam" id="PF03055">
    <property type="entry name" value="RPE65"/>
    <property type="match status" value="1"/>
</dbReference>
<feature type="binding site" evidence="5">
    <location>
        <position position="576"/>
    </location>
    <ligand>
        <name>Fe cation</name>
        <dbReference type="ChEBI" id="CHEBI:24875"/>
        <note>catalytic</note>
    </ligand>
</feature>
<dbReference type="InterPro" id="IPR004294">
    <property type="entry name" value="Carotenoid_Oase"/>
</dbReference>
<dbReference type="PANTHER" id="PTHR10543">
    <property type="entry name" value="BETA-CAROTENE DIOXYGENASE"/>
    <property type="match status" value="1"/>
</dbReference>
<feature type="binding site" evidence="5">
    <location>
        <position position="341"/>
    </location>
    <ligand>
        <name>Fe cation</name>
        <dbReference type="ChEBI" id="CHEBI:24875"/>
        <note>catalytic</note>
    </ligand>
</feature>
<evidence type="ECO:0000256" key="1">
    <source>
        <dbReference type="ARBA" id="ARBA00006787"/>
    </source>
</evidence>
<keyword evidence="7" id="KW-1185">Reference proteome</keyword>
<keyword evidence="3" id="KW-0560">Oxidoreductase</keyword>
<comment type="cofactor">
    <cofactor evidence="5">
        <name>Fe(2+)</name>
        <dbReference type="ChEBI" id="CHEBI:29033"/>
    </cofactor>
    <text evidence="5">Binds 1 Fe(2+) ion per subunit.</text>
</comment>
<evidence type="ECO:0000313" key="6">
    <source>
        <dbReference type="EMBL" id="KAE8149551.1"/>
    </source>
</evidence>
<protein>
    <submittedName>
        <fullName evidence="6">Carotenoid oxygenase</fullName>
    </submittedName>
</protein>
<feature type="binding site" evidence="5">
    <location>
        <position position="278"/>
    </location>
    <ligand>
        <name>Fe cation</name>
        <dbReference type="ChEBI" id="CHEBI:24875"/>
        <note>catalytic</note>
    </ligand>
</feature>
<dbReference type="GO" id="GO:0010436">
    <property type="term" value="F:carotenoid dioxygenase activity"/>
    <property type="evidence" value="ECO:0007669"/>
    <property type="project" value="TreeGrafter"/>
</dbReference>
<dbReference type="EMBL" id="ML742119">
    <property type="protein sequence ID" value="KAE8149551.1"/>
    <property type="molecule type" value="Genomic_DNA"/>
</dbReference>
<dbReference type="PANTHER" id="PTHR10543:SF89">
    <property type="entry name" value="CAROTENOID 9,10(9',10')-CLEAVAGE DIOXYGENASE 1"/>
    <property type="match status" value="1"/>
</dbReference>
<evidence type="ECO:0000313" key="7">
    <source>
        <dbReference type="Proteomes" id="UP000325780"/>
    </source>
</evidence>
<organism evidence="6 7">
    <name type="scientific">Aspergillus avenaceus</name>
    <dbReference type="NCBI Taxonomy" id="36643"/>
    <lineage>
        <taxon>Eukaryota</taxon>
        <taxon>Fungi</taxon>
        <taxon>Dikarya</taxon>
        <taxon>Ascomycota</taxon>
        <taxon>Pezizomycotina</taxon>
        <taxon>Eurotiomycetes</taxon>
        <taxon>Eurotiomycetidae</taxon>
        <taxon>Eurotiales</taxon>
        <taxon>Aspergillaceae</taxon>
        <taxon>Aspergillus</taxon>
        <taxon>Aspergillus subgen. Circumdati</taxon>
    </lineage>
</organism>
<evidence type="ECO:0000256" key="3">
    <source>
        <dbReference type="ARBA" id="ARBA00023002"/>
    </source>
</evidence>
<dbReference type="GO" id="GO:0016121">
    <property type="term" value="P:carotene catabolic process"/>
    <property type="evidence" value="ECO:0007669"/>
    <property type="project" value="TreeGrafter"/>
</dbReference>
<evidence type="ECO:0000256" key="4">
    <source>
        <dbReference type="ARBA" id="ARBA00023004"/>
    </source>
</evidence>
<reference evidence="6 7" key="1">
    <citation type="submission" date="2019-04" db="EMBL/GenBank/DDBJ databases">
        <title>Friends and foes A comparative genomics study of 23 Aspergillus species from section Flavi.</title>
        <authorList>
            <consortium name="DOE Joint Genome Institute"/>
            <person name="Kjaerbolling I."/>
            <person name="Vesth T."/>
            <person name="Frisvad J.C."/>
            <person name="Nybo J.L."/>
            <person name="Theobald S."/>
            <person name="Kildgaard S."/>
            <person name="Isbrandt T."/>
            <person name="Kuo A."/>
            <person name="Sato A."/>
            <person name="Lyhne E.K."/>
            <person name="Kogle M.E."/>
            <person name="Wiebenga A."/>
            <person name="Kun R.S."/>
            <person name="Lubbers R.J."/>
            <person name="Makela M.R."/>
            <person name="Barry K."/>
            <person name="Chovatia M."/>
            <person name="Clum A."/>
            <person name="Daum C."/>
            <person name="Haridas S."/>
            <person name="He G."/>
            <person name="LaButti K."/>
            <person name="Lipzen A."/>
            <person name="Mondo S."/>
            <person name="Riley R."/>
            <person name="Salamov A."/>
            <person name="Simmons B.A."/>
            <person name="Magnuson J.K."/>
            <person name="Henrissat B."/>
            <person name="Mortensen U.H."/>
            <person name="Larsen T.O."/>
            <person name="Devries R.P."/>
            <person name="Grigoriev I.V."/>
            <person name="Machida M."/>
            <person name="Baker S.E."/>
            <person name="Andersen M.R."/>
        </authorList>
    </citation>
    <scope>NUCLEOTIDE SEQUENCE [LARGE SCALE GENOMIC DNA]</scope>
    <source>
        <strain evidence="6 7">IBT 18842</strain>
    </source>
</reference>
<dbReference type="Proteomes" id="UP000325780">
    <property type="component" value="Unassembled WGS sequence"/>
</dbReference>
<evidence type="ECO:0000256" key="2">
    <source>
        <dbReference type="ARBA" id="ARBA00022723"/>
    </source>
</evidence>
<comment type="similarity">
    <text evidence="1">Belongs to the carotenoid oxygenase family.</text>
</comment>